<dbReference type="EMBL" id="VBOT01000213">
    <property type="protein sequence ID" value="TMQ46948.1"/>
    <property type="molecule type" value="Genomic_DNA"/>
</dbReference>
<dbReference type="PANTHER" id="PTHR13817">
    <property type="entry name" value="TITIN"/>
    <property type="match status" value="1"/>
</dbReference>
<feature type="domain" description="Fibronectin type-III" evidence="3">
    <location>
        <begin position="126"/>
        <end position="234"/>
    </location>
</feature>
<dbReference type="SUPFAM" id="SSF49265">
    <property type="entry name" value="Fibronectin type III"/>
    <property type="match status" value="1"/>
</dbReference>
<feature type="domain" description="Fibronectin type-III" evidence="3">
    <location>
        <begin position="15"/>
        <end position="121"/>
    </location>
</feature>
<name>A0A538S6D7_UNCEI</name>
<dbReference type="AlphaFoldDB" id="A0A538S6D7"/>
<evidence type="ECO:0000259" key="3">
    <source>
        <dbReference type="PROSITE" id="PS50853"/>
    </source>
</evidence>
<feature type="chain" id="PRO_5022078060" description="Fibronectin type-III domain-containing protein" evidence="2">
    <location>
        <begin position="24"/>
        <end position="268"/>
    </location>
</feature>
<sequence length="268" mass="27689">MRLHPVVSLALTGLVALATGARAESWNSVTVSWTAPGDDGMTGVASAFDLRYSTSPITAASFGSATRWTSTPAPAAPGTTQSVTVTGLLPSTTYYFAIETADEVPNWSSISNVVSRTTSPMPDAVRPAPLTVAVTSVTDSSASLGWTAVGDDSLNGTVSSYDIRYSTSPITATSWSGATQVTGEPLPAAPGTPQSCTVRGLSREVTYFFAARAVDDAGNLSALSNVPSVTTLDSMPPGPITNLSVGFVWLGWHSSLAIRPRSAEARGR</sequence>
<keyword evidence="2" id="KW-0732">Signal</keyword>
<dbReference type="InterPro" id="IPR050964">
    <property type="entry name" value="Striated_Muscle_Regulatory"/>
</dbReference>
<dbReference type="CDD" id="cd00063">
    <property type="entry name" value="FN3"/>
    <property type="match status" value="2"/>
</dbReference>
<dbReference type="PANTHER" id="PTHR13817:SF166">
    <property type="entry name" value="NEURONAL IGCAM-RELATED"/>
    <property type="match status" value="1"/>
</dbReference>
<dbReference type="InterPro" id="IPR003961">
    <property type="entry name" value="FN3_dom"/>
</dbReference>
<dbReference type="GO" id="GO:0003993">
    <property type="term" value="F:acid phosphatase activity"/>
    <property type="evidence" value="ECO:0007669"/>
    <property type="project" value="InterPro"/>
</dbReference>
<dbReference type="GO" id="GO:0046872">
    <property type="term" value="F:metal ion binding"/>
    <property type="evidence" value="ECO:0007669"/>
    <property type="project" value="InterPro"/>
</dbReference>
<organism evidence="4 5">
    <name type="scientific">Eiseniibacteriota bacterium</name>
    <dbReference type="NCBI Taxonomy" id="2212470"/>
    <lineage>
        <taxon>Bacteria</taxon>
        <taxon>Candidatus Eiseniibacteriota</taxon>
    </lineage>
</organism>
<dbReference type="InterPro" id="IPR013783">
    <property type="entry name" value="Ig-like_fold"/>
</dbReference>
<dbReference type="InterPro" id="IPR036116">
    <property type="entry name" value="FN3_sf"/>
</dbReference>
<evidence type="ECO:0000256" key="2">
    <source>
        <dbReference type="SAM" id="SignalP"/>
    </source>
</evidence>
<keyword evidence="1" id="KW-0677">Repeat</keyword>
<dbReference type="Pfam" id="PF16656">
    <property type="entry name" value="Pur_ac_phosph_N"/>
    <property type="match status" value="1"/>
</dbReference>
<evidence type="ECO:0000313" key="4">
    <source>
        <dbReference type="EMBL" id="TMQ46948.1"/>
    </source>
</evidence>
<dbReference type="InterPro" id="IPR015914">
    <property type="entry name" value="PAPs_N"/>
</dbReference>
<reference evidence="4 5" key="1">
    <citation type="journal article" date="2019" name="Nat. Microbiol.">
        <title>Mediterranean grassland soil C-N compound turnover is dependent on rainfall and depth, and is mediated by genomically divergent microorganisms.</title>
        <authorList>
            <person name="Diamond S."/>
            <person name="Andeer P.F."/>
            <person name="Li Z."/>
            <person name="Crits-Christoph A."/>
            <person name="Burstein D."/>
            <person name="Anantharaman K."/>
            <person name="Lane K.R."/>
            <person name="Thomas B.C."/>
            <person name="Pan C."/>
            <person name="Northen T.R."/>
            <person name="Banfield J.F."/>
        </authorList>
    </citation>
    <scope>NUCLEOTIDE SEQUENCE [LARGE SCALE GENOMIC DNA]</scope>
    <source>
        <strain evidence="4">WS_3</strain>
    </source>
</reference>
<gene>
    <name evidence="4" type="ORF">E6K73_14410</name>
</gene>
<protein>
    <recommendedName>
        <fullName evidence="3">Fibronectin type-III domain-containing protein</fullName>
    </recommendedName>
</protein>
<evidence type="ECO:0000256" key="1">
    <source>
        <dbReference type="ARBA" id="ARBA00022737"/>
    </source>
</evidence>
<proteinExistence type="predicted"/>
<accession>A0A538S6D7</accession>
<dbReference type="Gene3D" id="2.60.40.10">
    <property type="entry name" value="Immunoglobulins"/>
    <property type="match status" value="2"/>
</dbReference>
<dbReference type="Pfam" id="PF00041">
    <property type="entry name" value="fn3"/>
    <property type="match status" value="1"/>
</dbReference>
<dbReference type="SMART" id="SM00060">
    <property type="entry name" value="FN3"/>
    <property type="match status" value="2"/>
</dbReference>
<feature type="signal peptide" evidence="2">
    <location>
        <begin position="1"/>
        <end position="23"/>
    </location>
</feature>
<dbReference type="Proteomes" id="UP000320184">
    <property type="component" value="Unassembled WGS sequence"/>
</dbReference>
<evidence type="ECO:0000313" key="5">
    <source>
        <dbReference type="Proteomes" id="UP000320184"/>
    </source>
</evidence>
<comment type="caution">
    <text evidence="4">The sequence shown here is derived from an EMBL/GenBank/DDBJ whole genome shotgun (WGS) entry which is preliminary data.</text>
</comment>
<dbReference type="PROSITE" id="PS50853">
    <property type="entry name" value="FN3"/>
    <property type="match status" value="2"/>
</dbReference>